<dbReference type="InterPro" id="IPR011990">
    <property type="entry name" value="TPR-like_helical_dom_sf"/>
</dbReference>
<comment type="caution">
    <text evidence="3">The sequence shown here is derived from an EMBL/GenBank/DDBJ whole genome shotgun (WGS) entry which is preliminary data.</text>
</comment>
<feature type="repeat" description="PPR" evidence="2">
    <location>
        <begin position="176"/>
        <end position="208"/>
    </location>
</feature>
<dbReference type="InterPro" id="IPR046960">
    <property type="entry name" value="PPR_At4g14850-like_plant"/>
</dbReference>
<evidence type="ECO:0000256" key="1">
    <source>
        <dbReference type="ARBA" id="ARBA00022737"/>
    </source>
</evidence>
<accession>A0A7J6WBA7</accession>
<dbReference type="Pfam" id="PF01535">
    <property type="entry name" value="PPR"/>
    <property type="match status" value="2"/>
</dbReference>
<proteinExistence type="predicted"/>
<dbReference type="AlphaFoldDB" id="A0A7J6WBA7"/>
<sequence>MPLHNLHSWNAIIVDYARSYRGLEALQLFQLMHRSGVGVNEISLSGGFSACAVIQGCLEGLQIHGLTNKSSFETNICAANVRLDMYGKCGALVEGHNVFDGMDRRDVVSWNAIIAAYEQNGYEEETLCFFSWMLRSGMEPDEFTYGSDLKACAGWQALNCGMEIHNRVIKSGLGLDFFVGSAVVDMYCKCGMMEEAWKLHDRVEKQTM</sequence>
<dbReference type="Proteomes" id="UP000554482">
    <property type="component" value="Unassembled WGS sequence"/>
</dbReference>
<dbReference type="GO" id="GO:0009451">
    <property type="term" value="P:RNA modification"/>
    <property type="evidence" value="ECO:0007669"/>
    <property type="project" value="InterPro"/>
</dbReference>
<feature type="repeat" description="PPR" evidence="2">
    <location>
        <begin position="106"/>
        <end position="140"/>
    </location>
</feature>
<protein>
    <submittedName>
        <fullName evidence="3">Pentatricopeptide repeat</fullName>
    </submittedName>
</protein>
<feature type="repeat" description="PPR" evidence="2">
    <location>
        <begin position="5"/>
        <end position="39"/>
    </location>
</feature>
<dbReference type="PANTHER" id="PTHR47926">
    <property type="entry name" value="PENTATRICOPEPTIDE REPEAT-CONTAINING PROTEIN"/>
    <property type="match status" value="1"/>
</dbReference>
<dbReference type="InterPro" id="IPR002885">
    <property type="entry name" value="PPR_rpt"/>
</dbReference>
<dbReference type="PANTHER" id="PTHR47926:SF533">
    <property type="entry name" value="DYW DOMAIN-CONTAINING PROTEIN"/>
    <property type="match status" value="1"/>
</dbReference>
<reference evidence="3 4" key="1">
    <citation type="submission" date="2020-06" db="EMBL/GenBank/DDBJ databases">
        <title>Transcriptomic and genomic resources for Thalictrum thalictroides and T. hernandezii: Facilitating candidate gene discovery in an emerging model plant lineage.</title>
        <authorList>
            <person name="Arias T."/>
            <person name="Riano-Pachon D.M."/>
            <person name="Di Stilio V.S."/>
        </authorList>
    </citation>
    <scope>NUCLEOTIDE SEQUENCE [LARGE SCALE GENOMIC DNA]</scope>
    <source>
        <strain evidence="4">cv. WT478/WT964</strain>
        <tissue evidence="3">Leaves</tissue>
    </source>
</reference>
<feature type="non-terminal residue" evidence="3">
    <location>
        <position position="208"/>
    </location>
</feature>
<dbReference type="Pfam" id="PF13041">
    <property type="entry name" value="PPR_2"/>
    <property type="match status" value="1"/>
</dbReference>
<evidence type="ECO:0000313" key="3">
    <source>
        <dbReference type="EMBL" id="KAF5194237.1"/>
    </source>
</evidence>
<keyword evidence="1" id="KW-0677">Repeat</keyword>
<evidence type="ECO:0000256" key="2">
    <source>
        <dbReference type="PROSITE-ProRule" id="PRU00708"/>
    </source>
</evidence>
<dbReference type="Gene3D" id="1.25.40.10">
    <property type="entry name" value="Tetratricopeptide repeat domain"/>
    <property type="match status" value="2"/>
</dbReference>
<name>A0A7J6WBA7_THATH</name>
<dbReference type="OrthoDB" id="1893323at2759"/>
<evidence type="ECO:0000313" key="4">
    <source>
        <dbReference type="Proteomes" id="UP000554482"/>
    </source>
</evidence>
<dbReference type="NCBIfam" id="TIGR00756">
    <property type="entry name" value="PPR"/>
    <property type="match status" value="2"/>
</dbReference>
<dbReference type="FunFam" id="1.25.40.10:FF:000196">
    <property type="entry name" value="Pentatricopeptide repeat-containing protein At4g14850"/>
    <property type="match status" value="1"/>
</dbReference>
<dbReference type="PROSITE" id="PS51375">
    <property type="entry name" value="PPR"/>
    <property type="match status" value="3"/>
</dbReference>
<dbReference type="GO" id="GO:0003723">
    <property type="term" value="F:RNA binding"/>
    <property type="evidence" value="ECO:0007669"/>
    <property type="project" value="InterPro"/>
</dbReference>
<organism evidence="3 4">
    <name type="scientific">Thalictrum thalictroides</name>
    <name type="common">Rue-anemone</name>
    <name type="synonym">Anemone thalictroides</name>
    <dbReference type="NCBI Taxonomy" id="46969"/>
    <lineage>
        <taxon>Eukaryota</taxon>
        <taxon>Viridiplantae</taxon>
        <taxon>Streptophyta</taxon>
        <taxon>Embryophyta</taxon>
        <taxon>Tracheophyta</taxon>
        <taxon>Spermatophyta</taxon>
        <taxon>Magnoliopsida</taxon>
        <taxon>Ranunculales</taxon>
        <taxon>Ranunculaceae</taxon>
        <taxon>Thalictroideae</taxon>
        <taxon>Thalictrum</taxon>
    </lineage>
</organism>
<gene>
    <name evidence="3" type="ORF">FRX31_016176</name>
</gene>
<keyword evidence="4" id="KW-1185">Reference proteome</keyword>
<dbReference type="EMBL" id="JABWDY010018985">
    <property type="protein sequence ID" value="KAF5194237.1"/>
    <property type="molecule type" value="Genomic_DNA"/>
</dbReference>